<name>A0ABY3SYB1_9GAMM</name>
<proteinExistence type="predicted"/>
<evidence type="ECO:0000313" key="1">
    <source>
        <dbReference type="EMBL" id="UJS24451.1"/>
    </source>
</evidence>
<reference evidence="1" key="1">
    <citation type="journal article" date="2022" name="Microorganisms">
        <title>Two New Species of Filamentous Sulfur Bacteria of the Genus Thiothrix, Thiothrix winogradskyi sp. nov. and 'Candidatus Thiothrix sulfatifontis' sp. nov.</title>
        <authorList>
            <person name="Ravin N.V."/>
            <person name="Rossetti S."/>
            <person name="Beletsky A.V."/>
            <person name="Kadnikov V.V."/>
            <person name="Rudenko T.S."/>
            <person name="Smolyakov D.D."/>
            <person name="Moskvitina M.I."/>
            <person name="Gureeva M.V."/>
            <person name="Mardanov A.V."/>
            <person name="Grabovich M.Y."/>
        </authorList>
    </citation>
    <scope>NUCLEOTIDE SEQUENCE</scope>
    <source>
        <strain evidence="1">CT3</strain>
    </source>
</reference>
<sequence>MGTRTRITLSNDGKILAATYLHMDGHVDKFAPRLILALQTTTPADILKNRQLFQFFAMDGLYDGGGDEGMSYVCDVDISQNQYAVTLYGFGRKLLFQGTLVEFAQRYDELG</sequence>
<organism evidence="1 2">
    <name type="scientific">Thiothrix winogradskyi</name>
    <dbReference type="NCBI Taxonomy" id="96472"/>
    <lineage>
        <taxon>Bacteria</taxon>
        <taxon>Pseudomonadati</taxon>
        <taxon>Pseudomonadota</taxon>
        <taxon>Gammaproteobacteria</taxon>
        <taxon>Thiotrichales</taxon>
        <taxon>Thiotrichaceae</taxon>
        <taxon>Thiothrix</taxon>
    </lineage>
</organism>
<dbReference type="RefSeq" id="WP_236498951.1">
    <property type="nucleotide sequence ID" value="NZ_CP091244.1"/>
</dbReference>
<dbReference type="EMBL" id="CP091244">
    <property type="protein sequence ID" value="UJS24451.1"/>
    <property type="molecule type" value="Genomic_DNA"/>
</dbReference>
<protein>
    <submittedName>
        <fullName evidence="1">Uncharacterized protein</fullName>
    </submittedName>
</protein>
<dbReference type="Proteomes" id="UP001054801">
    <property type="component" value="Chromosome"/>
</dbReference>
<gene>
    <name evidence="1" type="ORF">L2Y54_00045</name>
</gene>
<evidence type="ECO:0000313" key="2">
    <source>
        <dbReference type="Proteomes" id="UP001054801"/>
    </source>
</evidence>
<keyword evidence="2" id="KW-1185">Reference proteome</keyword>
<accession>A0ABY3SYB1</accession>